<dbReference type="EMBL" id="MFUC01000001">
    <property type="protein sequence ID" value="OGI72691.1"/>
    <property type="molecule type" value="Genomic_DNA"/>
</dbReference>
<proteinExistence type="predicted"/>
<dbReference type="InterPro" id="IPR029058">
    <property type="entry name" value="AB_hydrolase_fold"/>
</dbReference>
<dbReference type="Proteomes" id="UP000179686">
    <property type="component" value="Unassembled WGS sequence"/>
</dbReference>
<sequence>MKKILLLHGWNYANYKNVADNPQVNPWHNRWGFIKTLQGQGFELITPSFPGFVGYPHDDPKNFWTIIDYVKYCDELVNKYQPDAVLGYSFGASVATLWKSTLGLSSMVKIILISPALERLYKKEGMSIFALKNSVPKLVVNFLRDFYLIKVVKNPYYSNGTKFIRGSYLNIVKVRCGYELGKIKSNQLLIIFGSNDTATPVELLKKSLSNNKELLDRITVILGGEHDIANTHVVELVEKIKTYVNEV</sequence>
<accession>A0A1F6VSN3</accession>
<evidence type="ECO:0000259" key="1">
    <source>
        <dbReference type="Pfam" id="PF12697"/>
    </source>
</evidence>
<dbReference type="Gene3D" id="3.40.50.1820">
    <property type="entry name" value="alpha/beta hydrolase"/>
    <property type="match status" value="1"/>
</dbReference>
<comment type="caution">
    <text evidence="2">The sequence shown here is derived from an EMBL/GenBank/DDBJ whole genome shotgun (WGS) entry which is preliminary data.</text>
</comment>
<dbReference type="AlphaFoldDB" id="A0A1F6VSN3"/>
<gene>
    <name evidence="2" type="ORF">A3J61_00155</name>
</gene>
<reference evidence="2 3" key="1">
    <citation type="journal article" date="2016" name="Nat. Commun.">
        <title>Thousands of microbial genomes shed light on interconnected biogeochemical processes in an aquifer system.</title>
        <authorList>
            <person name="Anantharaman K."/>
            <person name="Brown C.T."/>
            <person name="Hug L.A."/>
            <person name="Sharon I."/>
            <person name="Castelle C.J."/>
            <person name="Probst A.J."/>
            <person name="Thomas B.C."/>
            <person name="Singh A."/>
            <person name="Wilkins M.J."/>
            <person name="Karaoz U."/>
            <person name="Brodie E.L."/>
            <person name="Williams K.H."/>
            <person name="Hubbard S.S."/>
            <person name="Banfield J.F."/>
        </authorList>
    </citation>
    <scope>NUCLEOTIDE SEQUENCE [LARGE SCALE GENOMIC DNA]</scope>
</reference>
<name>A0A1F6VSN3_9BACT</name>
<dbReference type="SUPFAM" id="SSF53474">
    <property type="entry name" value="alpha/beta-Hydrolases"/>
    <property type="match status" value="1"/>
</dbReference>
<dbReference type="Pfam" id="PF12697">
    <property type="entry name" value="Abhydrolase_6"/>
    <property type="match status" value="1"/>
</dbReference>
<evidence type="ECO:0000313" key="3">
    <source>
        <dbReference type="Proteomes" id="UP000179686"/>
    </source>
</evidence>
<dbReference type="InterPro" id="IPR000073">
    <property type="entry name" value="AB_hydrolase_1"/>
</dbReference>
<evidence type="ECO:0000313" key="2">
    <source>
        <dbReference type="EMBL" id="OGI72691.1"/>
    </source>
</evidence>
<protein>
    <recommendedName>
        <fullName evidence="1">AB hydrolase-1 domain-containing protein</fullName>
    </recommendedName>
</protein>
<organism evidence="2 3">
    <name type="scientific">Candidatus Nomurabacteria bacterium RIFCSPHIGHO2_02_FULL_38_15</name>
    <dbReference type="NCBI Taxonomy" id="1801752"/>
    <lineage>
        <taxon>Bacteria</taxon>
        <taxon>Candidatus Nomuraibacteriota</taxon>
    </lineage>
</organism>
<dbReference type="STRING" id="1801752.A3J61_00155"/>
<feature type="domain" description="AB hydrolase-1" evidence="1">
    <location>
        <begin position="4"/>
        <end position="126"/>
    </location>
</feature>